<dbReference type="PANTHER" id="PTHR34496:SF10">
    <property type="entry name" value="GLCNAC TRANSFERASE"/>
    <property type="match status" value="1"/>
</dbReference>
<evidence type="ECO:0000313" key="2">
    <source>
        <dbReference type="Proteomes" id="UP001165267"/>
    </source>
</evidence>
<dbReference type="Pfam" id="PF11397">
    <property type="entry name" value="GlcNAc"/>
    <property type="match status" value="2"/>
</dbReference>
<dbReference type="InterPro" id="IPR029044">
    <property type="entry name" value="Nucleotide-diphossugar_trans"/>
</dbReference>
<dbReference type="Proteomes" id="UP001165267">
    <property type="component" value="Unassembled WGS sequence"/>
</dbReference>
<dbReference type="RefSeq" id="WP_257510824.1">
    <property type="nucleotide sequence ID" value="NZ_JANKHG010000014.1"/>
</dbReference>
<sequence length="318" mass="36669">MNQQSPPTIFVSVVAFCEPHLYLTVHQLFAKATHPERIFVGLVDQSDNLNPQWLADFPARKNINYVGLSPIDSRGVCWARSIAFSLYNDQDYLLQIDSHTLFDQGWDESLIQQHQQLKHTHPKPLISTYPPGFRFDAQGRALADEPIKSNDIFRIDRNLDSKLTADRAVLQFKVFREPAESEQTQHLPGFHVAACFLFTTGNFTQQVPYDPYLYFRGEEQSLSLRAHAKGYQVFHPRHNLIPVYHLYKEVGKLYEGQHWRPDLEAKRQSAFGWLQQRSNERIHALFTPGSNLGVYGIDDPAHLESFCKLSKIDYLGRT</sequence>
<dbReference type="SUPFAM" id="SSF53448">
    <property type="entry name" value="Nucleotide-diphospho-sugar transferases"/>
    <property type="match status" value="1"/>
</dbReference>
<name>A0ABT1XH39_9BURK</name>
<comment type="caution">
    <text evidence="1">The sequence shown here is derived from an EMBL/GenBank/DDBJ whole genome shotgun (WGS) entry which is preliminary data.</text>
</comment>
<gene>
    <name evidence="1" type="ORF">NSP04_02830</name>
</gene>
<reference evidence="1" key="1">
    <citation type="submission" date="2022-07" db="EMBL/GenBank/DDBJ databases">
        <authorList>
            <person name="Xamxidin M."/>
        </authorList>
    </citation>
    <scope>NUCLEOTIDE SEQUENCE</scope>
    <source>
        <strain evidence="1">YS8-69</strain>
    </source>
</reference>
<keyword evidence="2" id="KW-1185">Reference proteome</keyword>
<dbReference type="Gene3D" id="3.90.550.10">
    <property type="entry name" value="Spore Coat Polysaccharide Biosynthesis Protein SpsA, Chain A"/>
    <property type="match status" value="1"/>
</dbReference>
<dbReference type="InterPro" id="IPR021067">
    <property type="entry name" value="Glycosyltransferase"/>
</dbReference>
<dbReference type="PANTHER" id="PTHR34496">
    <property type="entry name" value="GLCNAC TRANSFERASE-RELATED"/>
    <property type="match status" value="1"/>
</dbReference>
<dbReference type="EMBL" id="JANKHG010000014">
    <property type="protein sequence ID" value="MCR2745577.1"/>
    <property type="molecule type" value="Genomic_DNA"/>
</dbReference>
<protein>
    <submittedName>
        <fullName evidence="1">UDP-N-acetylglucosamine-transferase</fullName>
    </submittedName>
</protein>
<evidence type="ECO:0000313" key="1">
    <source>
        <dbReference type="EMBL" id="MCR2745577.1"/>
    </source>
</evidence>
<accession>A0ABT1XH39</accession>
<proteinExistence type="predicted"/>
<organism evidence="1 2">
    <name type="scientific">Limnobacter parvus</name>
    <dbReference type="NCBI Taxonomy" id="2939690"/>
    <lineage>
        <taxon>Bacteria</taxon>
        <taxon>Pseudomonadati</taxon>
        <taxon>Pseudomonadota</taxon>
        <taxon>Betaproteobacteria</taxon>
        <taxon>Burkholderiales</taxon>
        <taxon>Burkholderiaceae</taxon>
        <taxon>Limnobacter</taxon>
    </lineage>
</organism>